<evidence type="ECO:0000313" key="3">
    <source>
        <dbReference type="Proteomes" id="UP000824151"/>
    </source>
</evidence>
<accession>A0A9D1USH2</accession>
<organism evidence="2 3">
    <name type="scientific">Candidatus Nesterenkonia stercoripullorum</name>
    <dbReference type="NCBI Taxonomy" id="2838701"/>
    <lineage>
        <taxon>Bacteria</taxon>
        <taxon>Bacillati</taxon>
        <taxon>Actinomycetota</taxon>
        <taxon>Actinomycetes</taxon>
        <taxon>Micrococcales</taxon>
        <taxon>Micrococcaceae</taxon>
        <taxon>Nesterenkonia</taxon>
    </lineage>
</organism>
<feature type="non-terminal residue" evidence="2">
    <location>
        <position position="1"/>
    </location>
</feature>
<feature type="compositionally biased region" description="Basic and acidic residues" evidence="1">
    <location>
        <begin position="35"/>
        <end position="69"/>
    </location>
</feature>
<dbReference type="AlphaFoldDB" id="A0A9D1USH2"/>
<reference evidence="2" key="1">
    <citation type="journal article" date="2021" name="PeerJ">
        <title>Extensive microbial diversity within the chicken gut microbiome revealed by metagenomics and culture.</title>
        <authorList>
            <person name="Gilroy R."/>
            <person name="Ravi A."/>
            <person name="Getino M."/>
            <person name="Pursley I."/>
            <person name="Horton D.L."/>
            <person name="Alikhan N.F."/>
            <person name="Baker D."/>
            <person name="Gharbi K."/>
            <person name="Hall N."/>
            <person name="Watson M."/>
            <person name="Adriaenssens E.M."/>
            <person name="Foster-Nyarko E."/>
            <person name="Jarju S."/>
            <person name="Secka A."/>
            <person name="Antonio M."/>
            <person name="Oren A."/>
            <person name="Chaudhuri R.R."/>
            <person name="La Ragione R."/>
            <person name="Hildebrand F."/>
            <person name="Pallen M.J."/>
        </authorList>
    </citation>
    <scope>NUCLEOTIDE SEQUENCE</scope>
    <source>
        <strain evidence="2">ChiHejej3B27-3195</strain>
    </source>
</reference>
<evidence type="ECO:0000313" key="2">
    <source>
        <dbReference type="EMBL" id="HIW99581.1"/>
    </source>
</evidence>
<comment type="caution">
    <text evidence="2">The sequence shown here is derived from an EMBL/GenBank/DDBJ whole genome shotgun (WGS) entry which is preliminary data.</text>
</comment>
<dbReference type="Proteomes" id="UP000824151">
    <property type="component" value="Unassembled WGS sequence"/>
</dbReference>
<evidence type="ECO:0000256" key="1">
    <source>
        <dbReference type="SAM" id="MobiDB-lite"/>
    </source>
</evidence>
<proteinExistence type="predicted"/>
<sequence>RVSLPSRASISRALIEYWFGGPIAEPDSGSQLRPVWDEEQHHQQENERENEPESEQERHQDPRQQDPRHQHSPAPEAGGTGR</sequence>
<feature type="region of interest" description="Disordered" evidence="1">
    <location>
        <begin position="21"/>
        <end position="82"/>
    </location>
</feature>
<gene>
    <name evidence="2" type="ORF">H9871_05505</name>
</gene>
<name>A0A9D1USH2_9MICC</name>
<reference evidence="2" key="2">
    <citation type="submission" date="2021-04" db="EMBL/GenBank/DDBJ databases">
        <authorList>
            <person name="Gilroy R."/>
        </authorList>
    </citation>
    <scope>NUCLEOTIDE SEQUENCE</scope>
    <source>
        <strain evidence="2">ChiHejej3B27-3195</strain>
    </source>
</reference>
<protein>
    <submittedName>
        <fullName evidence="2">Uncharacterized protein</fullName>
    </submittedName>
</protein>
<dbReference type="EMBL" id="DXGD01000199">
    <property type="protein sequence ID" value="HIW99581.1"/>
    <property type="molecule type" value="Genomic_DNA"/>
</dbReference>